<proteinExistence type="predicted"/>
<sequence length="205" mass="23934">MTSTHEKIETTTYVFVLFGVVLIQAYITCNTAKNLVVKMSSSHLEFKELWTVILAPVDLLKKFSWSFITFKFYQEGRKQIDEKKIGKLYTILDAFLILCLLLLFAWTCCDECLELVASRQIYNYSANDTEIYMARQKIQKHTSLFSMAFFLCISFLRWPFVSIMRCCSNSNIHIKDELKSYDGLNKHVLFRSCMLVEVVVSSKYN</sequence>
<keyword evidence="1" id="KW-0812">Transmembrane</keyword>
<dbReference type="AlphaFoldDB" id="A0A915DXE0"/>
<dbReference type="Proteomes" id="UP000887574">
    <property type="component" value="Unplaced"/>
</dbReference>
<dbReference type="WBParaSite" id="jg23744">
    <property type="protein sequence ID" value="jg23744"/>
    <property type="gene ID" value="jg23744"/>
</dbReference>
<keyword evidence="1" id="KW-0472">Membrane</keyword>
<keyword evidence="1" id="KW-1133">Transmembrane helix</keyword>
<name>A0A915DXE0_9BILA</name>
<feature type="transmembrane region" description="Helical" evidence="1">
    <location>
        <begin position="142"/>
        <end position="160"/>
    </location>
</feature>
<evidence type="ECO:0000313" key="2">
    <source>
        <dbReference type="Proteomes" id="UP000887574"/>
    </source>
</evidence>
<reference evidence="3" key="1">
    <citation type="submission" date="2022-11" db="UniProtKB">
        <authorList>
            <consortium name="WormBaseParasite"/>
        </authorList>
    </citation>
    <scope>IDENTIFICATION</scope>
</reference>
<protein>
    <submittedName>
        <fullName evidence="3">EXS domain-containing protein</fullName>
    </submittedName>
</protein>
<organism evidence="2 3">
    <name type="scientific">Ditylenchus dipsaci</name>
    <dbReference type="NCBI Taxonomy" id="166011"/>
    <lineage>
        <taxon>Eukaryota</taxon>
        <taxon>Metazoa</taxon>
        <taxon>Ecdysozoa</taxon>
        <taxon>Nematoda</taxon>
        <taxon>Chromadorea</taxon>
        <taxon>Rhabditida</taxon>
        <taxon>Tylenchina</taxon>
        <taxon>Tylenchomorpha</taxon>
        <taxon>Sphaerularioidea</taxon>
        <taxon>Anguinidae</taxon>
        <taxon>Anguininae</taxon>
        <taxon>Ditylenchus</taxon>
    </lineage>
</organism>
<feature type="transmembrane region" description="Helical" evidence="1">
    <location>
        <begin position="88"/>
        <end position="109"/>
    </location>
</feature>
<evidence type="ECO:0000313" key="3">
    <source>
        <dbReference type="WBParaSite" id="jg23744"/>
    </source>
</evidence>
<feature type="transmembrane region" description="Helical" evidence="1">
    <location>
        <begin position="12"/>
        <end position="29"/>
    </location>
</feature>
<evidence type="ECO:0000256" key="1">
    <source>
        <dbReference type="SAM" id="Phobius"/>
    </source>
</evidence>
<keyword evidence="2" id="KW-1185">Reference proteome</keyword>
<accession>A0A915DXE0</accession>